<keyword evidence="2 5" id="KW-0560">Oxidoreductase</keyword>
<dbReference type="Gene3D" id="3.40.605.10">
    <property type="entry name" value="Aldehyde Dehydrogenase, Chain A, domain 1"/>
    <property type="match status" value="1"/>
</dbReference>
<name>A0A853APG2_9PSEU</name>
<keyword evidence="8" id="KW-1185">Reference proteome</keyword>
<organism evidence="7 8">
    <name type="scientific">Saccharopolyspora hordei</name>
    <dbReference type="NCBI Taxonomy" id="1838"/>
    <lineage>
        <taxon>Bacteria</taxon>
        <taxon>Bacillati</taxon>
        <taxon>Actinomycetota</taxon>
        <taxon>Actinomycetes</taxon>
        <taxon>Pseudonocardiales</taxon>
        <taxon>Pseudonocardiaceae</taxon>
        <taxon>Saccharopolyspora</taxon>
    </lineage>
</organism>
<dbReference type="InterPro" id="IPR016160">
    <property type="entry name" value="Ald_DH_CS_CYS"/>
</dbReference>
<feature type="active site" evidence="4">
    <location>
        <position position="259"/>
    </location>
</feature>
<dbReference type="EC" id="1.2.1.60" evidence="7"/>
<accession>A0A853APG2</accession>
<dbReference type="InterPro" id="IPR016163">
    <property type="entry name" value="Ald_DH_C"/>
</dbReference>
<dbReference type="NCBIfam" id="TIGR02299">
    <property type="entry name" value="HpaE"/>
    <property type="match status" value="1"/>
</dbReference>
<comment type="similarity">
    <text evidence="1 5">Belongs to the aldehyde dehydrogenase family.</text>
</comment>
<proteinExistence type="inferred from homology"/>
<dbReference type="InterPro" id="IPR029510">
    <property type="entry name" value="Ald_DH_CS_GLU"/>
</dbReference>
<evidence type="ECO:0000313" key="7">
    <source>
        <dbReference type="EMBL" id="NYI84383.1"/>
    </source>
</evidence>
<keyword evidence="3" id="KW-0520">NAD</keyword>
<dbReference type="EMBL" id="JACCFJ010000001">
    <property type="protein sequence ID" value="NYI84383.1"/>
    <property type="molecule type" value="Genomic_DNA"/>
</dbReference>
<evidence type="ECO:0000256" key="2">
    <source>
        <dbReference type="ARBA" id="ARBA00023002"/>
    </source>
</evidence>
<dbReference type="SUPFAM" id="SSF53720">
    <property type="entry name" value="ALDH-like"/>
    <property type="match status" value="1"/>
</dbReference>
<evidence type="ECO:0000256" key="1">
    <source>
        <dbReference type="ARBA" id="ARBA00009986"/>
    </source>
</evidence>
<evidence type="ECO:0000256" key="4">
    <source>
        <dbReference type="PROSITE-ProRule" id="PRU10007"/>
    </source>
</evidence>
<dbReference type="PANTHER" id="PTHR43720">
    <property type="entry name" value="2-AMINOMUCONIC SEMIALDEHYDE DEHYDROGENASE"/>
    <property type="match status" value="1"/>
</dbReference>
<dbReference type="Proteomes" id="UP000587002">
    <property type="component" value="Unassembled WGS sequence"/>
</dbReference>
<evidence type="ECO:0000259" key="6">
    <source>
        <dbReference type="Pfam" id="PF00171"/>
    </source>
</evidence>
<evidence type="ECO:0000313" key="8">
    <source>
        <dbReference type="Proteomes" id="UP000587002"/>
    </source>
</evidence>
<dbReference type="CDD" id="cd07093">
    <property type="entry name" value="ALDH_F8_HMSADH"/>
    <property type="match status" value="1"/>
</dbReference>
<dbReference type="InterPro" id="IPR016162">
    <property type="entry name" value="Ald_DH_N"/>
</dbReference>
<comment type="caution">
    <text evidence="7">The sequence shown here is derived from an EMBL/GenBank/DDBJ whole genome shotgun (WGS) entry which is preliminary data.</text>
</comment>
<evidence type="ECO:0000256" key="5">
    <source>
        <dbReference type="RuleBase" id="RU003345"/>
    </source>
</evidence>
<dbReference type="AlphaFoldDB" id="A0A853APG2"/>
<dbReference type="InterPro" id="IPR011985">
    <property type="entry name" value="DH_HpaE"/>
</dbReference>
<dbReference type="PROSITE" id="PS00687">
    <property type="entry name" value="ALDEHYDE_DEHYDR_GLU"/>
    <property type="match status" value="1"/>
</dbReference>
<dbReference type="RefSeq" id="WP_179721477.1">
    <property type="nucleotide sequence ID" value="NZ_BAABFH010000001.1"/>
</dbReference>
<dbReference type="Gene3D" id="3.40.309.10">
    <property type="entry name" value="Aldehyde Dehydrogenase, Chain A, domain 2"/>
    <property type="match status" value="1"/>
</dbReference>
<dbReference type="GO" id="GO:0018480">
    <property type="term" value="F:5-carboxymethyl-2-hydroxymuconic-semialdehyde dehydrogenase activity"/>
    <property type="evidence" value="ECO:0007669"/>
    <property type="project" value="UniProtKB-EC"/>
</dbReference>
<dbReference type="PROSITE" id="PS00070">
    <property type="entry name" value="ALDEHYDE_DEHYDR_CYS"/>
    <property type="match status" value="1"/>
</dbReference>
<dbReference type="InterPro" id="IPR015590">
    <property type="entry name" value="Aldehyde_DH_dom"/>
</dbReference>
<reference evidence="7 8" key="1">
    <citation type="submission" date="2020-07" db="EMBL/GenBank/DDBJ databases">
        <title>Sequencing the genomes of 1000 actinobacteria strains.</title>
        <authorList>
            <person name="Klenk H.-P."/>
        </authorList>
    </citation>
    <scope>NUCLEOTIDE SEQUENCE [LARGE SCALE GENOMIC DNA]</scope>
    <source>
        <strain evidence="7 8">DSM 44065</strain>
    </source>
</reference>
<sequence>MTHQHVPQNLPKRIQHFIDGEFVDSVDGATFDVLEPVSNQNYLEAAAGKQADVDRAVAAARRAFDEGPWPRMLPRERARVLNRIADIVETRNERLAEWETFDSGLPITQALGQAKRAAENFRFFADLIVAQSDDVYQVPGKQVNYVHRKPKGVAGLITPWNTPFMLESWKLAPALASGCTVVLKPAEFTPLSASLWPEIFREAGVPDGVFNLVHGIGEEAGDALVKHEDVQLISFTGESATGKLIFANAAPTLKALSMELGGKSPAVVFADADLDAAIDSTVFGVFSLNGERCTAGSRILVERPIYDEFVRRYVERAKNVKVGDPRDPATEVGALVHPEHHEKVVSYIEIGKTEATLAAGGGRPKGLETGNYVEPTVFIDVPPTARIFQEEIFGPVVAITPFDTEEEALRLANDVKYGLAAYVWTSNLERAHTFGQRIEAGMVWLNSHNVRDLRTPFGGVKASGLGHEGGYRSLDFYSDQQAMHITLAPVHTPKFGA</sequence>
<dbReference type="FunFam" id="3.40.605.10:FF:000007">
    <property type="entry name" value="NAD/NADP-dependent betaine aldehyde dehydrogenase"/>
    <property type="match status" value="1"/>
</dbReference>
<dbReference type="Pfam" id="PF00171">
    <property type="entry name" value="Aldedh"/>
    <property type="match status" value="1"/>
</dbReference>
<dbReference type="FunFam" id="3.40.309.10:FF:000012">
    <property type="entry name" value="Betaine aldehyde dehydrogenase"/>
    <property type="match status" value="1"/>
</dbReference>
<feature type="domain" description="Aldehyde dehydrogenase" evidence="6">
    <location>
        <begin position="23"/>
        <end position="481"/>
    </location>
</feature>
<evidence type="ECO:0000256" key="3">
    <source>
        <dbReference type="ARBA" id="ARBA00023027"/>
    </source>
</evidence>
<dbReference type="PANTHER" id="PTHR43720:SF2">
    <property type="entry name" value="2-AMINOMUCONIC SEMIALDEHYDE DEHYDROGENASE"/>
    <property type="match status" value="1"/>
</dbReference>
<gene>
    <name evidence="7" type="ORF">HNR68_003013</name>
</gene>
<dbReference type="InterPro" id="IPR016161">
    <property type="entry name" value="Ald_DH/histidinol_DH"/>
</dbReference>
<dbReference type="GO" id="GO:1901023">
    <property type="term" value="P:4-hydroxyphenylacetate catabolic process"/>
    <property type="evidence" value="ECO:0007669"/>
    <property type="project" value="InterPro"/>
</dbReference>
<protein>
    <submittedName>
        <fullName evidence="7">5-carboxymethyl-2-hydroxymuconic-semialdehyde dehydrogenase</fullName>
        <ecNumber evidence="7">1.2.1.60</ecNumber>
    </submittedName>
</protein>